<evidence type="ECO:0000313" key="2">
    <source>
        <dbReference type="EMBL" id="KAJ5494126.1"/>
    </source>
</evidence>
<comment type="caution">
    <text evidence="2">The sequence shown here is derived from an EMBL/GenBank/DDBJ whole genome shotgun (WGS) entry which is preliminary data.</text>
</comment>
<dbReference type="EMBL" id="JAPWDS010000006">
    <property type="protein sequence ID" value="KAJ5494126.1"/>
    <property type="molecule type" value="Genomic_DNA"/>
</dbReference>
<protein>
    <submittedName>
        <fullName evidence="2">Uncharacterized protein</fullName>
    </submittedName>
</protein>
<gene>
    <name evidence="2" type="ORF">N7463_010213</name>
</gene>
<dbReference type="AlphaFoldDB" id="A0A9X0C174"/>
<proteinExistence type="predicted"/>
<feature type="region of interest" description="Disordered" evidence="1">
    <location>
        <begin position="1"/>
        <end position="26"/>
    </location>
</feature>
<dbReference type="Proteomes" id="UP001149954">
    <property type="component" value="Unassembled WGS sequence"/>
</dbReference>
<feature type="compositionally biased region" description="Pro residues" evidence="1">
    <location>
        <begin position="1"/>
        <end position="12"/>
    </location>
</feature>
<keyword evidence="3" id="KW-1185">Reference proteome</keyword>
<organism evidence="2 3">
    <name type="scientific">Penicillium fimorum</name>
    <dbReference type="NCBI Taxonomy" id="1882269"/>
    <lineage>
        <taxon>Eukaryota</taxon>
        <taxon>Fungi</taxon>
        <taxon>Dikarya</taxon>
        <taxon>Ascomycota</taxon>
        <taxon>Pezizomycotina</taxon>
        <taxon>Eurotiomycetes</taxon>
        <taxon>Eurotiomycetidae</taxon>
        <taxon>Eurotiales</taxon>
        <taxon>Aspergillaceae</taxon>
        <taxon>Penicillium</taxon>
    </lineage>
</organism>
<evidence type="ECO:0000313" key="3">
    <source>
        <dbReference type="Proteomes" id="UP001149954"/>
    </source>
</evidence>
<sequence length="63" mass="6166">MAPALSPLPGPSPWDKDGSHAVNGFSGAYGPSPIPAALDNPNSMIVAARSSIGAAHLLGGDVS</sequence>
<reference evidence="2" key="1">
    <citation type="submission" date="2022-12" db="EMBL/GenBank/DDBJ databases">
        <authorList>
            <person name="Petersen C."/>
        </authorList>
    </citation>
    <scope>NUCLEOTIDE SEQUENCE</scope>
    <source>
        <strain evidence="2">IBT 29495</strain>
    </source>
</reference>
<accession>A0A9X0C174</accession>
<name>A0A9X0C174_9EURO</name>
<reference evidence="2" key="2">
    <citation type="journal article" date="2023" name="IMA Fungus">
        <title>Comparative genomic study of the Penicillium genus elucidates a diverse pangenome and 15 lateral gene transfer events.</title>
        <authorList>
            <person name="Petersen C."/>
            <person name="Sorensen T."/>
            <person name="Nielsen M.R."/>
            <person name="Sondergaard T.E."/>
            <person name="Sorensen J.L."/>
            <person name="Fitzpatrick D.A."/>
            <person name="Frisvad J.C."/>
            <person name="Nielsen K.L."/>
        </authorList>
    </citation>
    <scope>NUCLEOTIDE SEQUENCE</scope>
    <source>
        <strain evidence="2">IBT 29495</strain>
    </source>
</reference>
<evidence type="ECO:0000256" key="1">
    <source>
        <dbReference type="SAM" id="MobiDB-lite"/>
    </source>
</evidence>